<evidence type="ECO:0000256" key="4">
    <source>
        <dbReference type="ARBA" id="ARBA00022759"/>
    </source>
</evidence>
<dbReference type="Pfam" id="PF24626">
    <property type="entry name" value="SH3_Tf2-1"/>
    <property type="match status" value="1"/>
</dbReference>
<dbReference type="InterPro" id="IPR056924">
    <property type="entry name" value="SH3_Tf2-1"/>
</dbReference>
<reference evidence="9" key="1">
    <citation type="journal article" date="2022" name="Int. J. Mol. Sci.">
        <title>Draft Genome of Tanacetum Coccineum: Genomic Comparison of Closely Related Tanacetum-Family Plants.</title>
        <authorList>
            <person name="Yamashiro T."/>
            <person name="Shiraishi A."/>
            <person name="Nakayama K."/>
            <person name="Satake H."/>
        </authorList>
    </citation>
    <scope>NUCLEOTIDE SEQUENCE</scope>
</reference>
<keyword evidence="3" id="KW-0540">Nuclease</keyword>
<dbReference type="InterPro" id="IPR050951">
    <property type="entry name" value="Retrovirus_Pol_polyprotein"/>
</dbReference>
<dbReference type="PANTHER" id="PTHR37984">
    <property type="entry name" value="PROTEIN CBG26694"/>
    <property type="match status" value="1"/>
</dbReference>
<keyword evidence="1" id="KW-0808">Transferase</keyword>
<feature type="coiled-coil region" evidence="6">
    <location>
        <begin position="661"/>
        <end position="688"/>
    </location>
</feature>
<dbReference type="Pfam" id="PF08284">
    <property type="entry name" value="RVP_2"/>
    <property type="match status" value="1"/>
</dbReference>
<name>A0ABQ4ZIB2_9ASTR</name>
<evidence type="ECO:0000313" key="10">
    <source>
        <dbReference type="Proteomes" id="UP001151760"/>
    </source>
</evidence>
<keyword evidence="6" id="KW-0175">Coiled coil</keyword>
<proteinExistence type="predicted"/>
<dbReference type="EMBL" id="BQNB010011390">
    <property type="protein sequence ID" value="GJS89954.1"/>
    <property type="molecule type" value="Genomic_DNA"/>
</dbReference>
<feature type="domain" description="Reverse transcriptase/retrotransposon-derived protein RNase H-like" evidence="7">
    <location>
        <begin position="404"/>
        <end position="489"/>
    </location>
</feature>
<dbReference type="Gene3D" id="3.30.70.270">
    <property type="match status" value="1"/>
</dbReference>
<dbReference type="PANTHER" id="PTHR37984:SF5">
    <property type="entry name" value="PROTEIN NYNRIN-LIKE"/>
    <property type="match status" value="1"/>
</dbReference>
<organism evidence="9 10">
    <name type="scientific">Tanacetum coccineum</name>
    <dbReference type="NCBI Taxonomy" id="301880"/>
    <lineage>
        <taxon>Eukaryota</taxon>
        <taxon>Viridiplantae</taxon>
        <taxon>Streptophyta</taxon>
        <taxon>Embryophyta</taxon>
        <taxon>Tracheophyta</taxon>
        <taxon>Spermatophyta</taxon>
        <taxon>Magnoliopsida</taxon>
        <taxon>eudicotyledons</taxon>
        <taxon>Gunneridae</taxon>
        <taxon>Pentapetalae</taxon>
        <taxon>asterids</taxon>
        <taxon>campanulids</taxon>
        <taxon>Asterales</taxon>
        <taxon>Asteraceae</taxon>
        <taxon>Asteroideae</taxon>
        <taxon>Anthemideae</taxon>
        <taxon>Anthemidinae</taxon>
        <taxon>Tanacetum</taxon>
    </lineage>
</organism>
<evidence type="ECO:0000256" key="3">
    <source>
        <dbReference type="ARBA" id="ARBA00022722"/>
    </source>
</evidence>
<reference evidence="9" key="2">
    <citation type="submission" date="2022-01" db="EMBL/GenBank/DDBJ databases">
        <authorList>
            <person name="Yamashiro T."/>
            <person name="Shiraishi A."/>
            <person name="Satake H."/>
            <person name="Nakayama K."/>
        </authorList>
    </citation>
    <scope>NUCLEOTIDE SEQUENCE</scope>
</reference>
<keyword evidence="10" id="KW-1185">Reference proteome</keyword>
<sequence length="718" mass="82121">MSPRRFKKKSVKRLVEKRVAKAIEEYEKSRAYLDSAGSSGGNLGNAGGTMNVHTPAKGRCYAGYLPKCNHGTLPQWSLPSLSVVICGSLVMRRKDCRVFVLREEEPPNWGARSEELNVVVEIPQQQNSMWSRSFVSSAFTPFIDIAPTALNTSYEVELADGKVVSTNTVLRGCTLVLLNHVFKIDLLPTRLGSFDVIVGMDWLSYHRAVIDCYEKIVRIPLLNGEILEVQGERPEKDPGSLACIKADEKKLDDIQVVRDFPEVFPDDLSGLPPVREIEFRIDLIPGASPVVKSPYRLAPSEMLELSNQPKSAQEKGFFDPIIHHWEHRLFVKKKTFLGHVVNRDGIHVDPSKVESVKNWKTPESSTEIHSFLGLAGYYWRFIENFSKIAKPLTLLTQKNKTYVWGNEQDEAFRILKEKLCNAPVFLTPDGKQKTVWSIVDCIKTRLASVRMQRVRQSLIGIWSRTVEEAEKNYTPYDLELVAVVFALKTKILEAQGEDFKDLKAPTEWLRGLEKHFERRDDGGIYFFDRKASSGRHWKRFVRACVMDLVAVGNTHLPLGSFLIINSLPQRALSGAPSRLFVRAEVYRCMGLKWEERERKADTRYGDVLKLVERVGPVAYRLKLPQELSCVHGTLHVSNLKKCLAEPDVQVPLDEIEIDENLRFVEELIEIVEQDVKKLKQRRRSHLVKVLQHEPEDKSSTEETVTFRIFRSLRRHLFY</sequence>
<comment type="caution">
    <text evidence="9">The sequence shown here is derived from an EMBL/GenBank/DDBJ whole genome shotgun (WGS) entry which is preliminary data.</text>
</comment>
<keyword evidence="5" id="KW-0511">Multifunctional enzyme</keyword>
<feature type="domain" description="Tf2-1-like SH3-like" evidence="8">
    <location>
        <begin position="595"/>
        <end position="642"/>
    </location>
</feature>
<dbReference type="Pfam" id="PF17919">
    <property type="entry name" value="RT_RNaseH_2"/>
    <property type="match status" value="1"/>
</dbReference>
<dbReference type="CDD" id="cd00303">
    <property type="entry name" value="retropepsin_like"/>
    <property type="match status" value="1"/>
</dbReference>
<dbReference type="InterPro" id="IPR043502">
    <property type="entry name" value="DNA/RNA_pol_sf"/>
</dbReference>
<keyword evidence="2" id="KW-0548">Nucleotidyltransferase</keyword>
<evidence type="ECO:0000313" key="9">
    <source>
        <dbReference type="EMBL" id="GJS89954.1"/>
    </source>
</evidence>
<evidence type="ECO:0000256" key="5">
    <source>
        <dbReference type="ARBA" id="ARBA00023268"/>
    </source>
</evidence>
<dbReference type="InterPro" id="IPR043128">
    <property type="entry name" value="Rev_trsase/Diguanyl_cyclase"/>
</dbReference>
<keyword evidence="9" id="KW-0695">RNA-directed DNA polymerase</keyword>
<keyword evidence="4" id="KW-0378">Hydrolase</keyword>
<evidence type="ECO:0000259" key="7">
    <source>
        <dbReference type="Pfam" id="PF17919"/>
    </source>
</evidence>
<protein>
    <submittedName>
        <fullName evidence="9">Reverse transcriptase domain-containing protein</fullName>
    </submittedName>
</protein>
<evidence type="ECO:0000256" key="1">
    <source>
        <dbReference type="ARBA" id="ARBA00022679"/>
    </source>
</evidence>
<dbReference type="InterPro" id="IPR021109">
    <property type="entry name" value="Peptidase_aspartic_dom_sf"/>
</dbReference>
<evidence type="ECO:0000256" key="2">
    <source>
        <dbReference type="ARBA" id="ARBA00022695"/>
    </source>
</evidence>
<gene>
    <name evidence="9" type="ORF">Tco_0772590</name>
</gene>
<dbReference type="Gene3D" id="2.40.70.10">
    <property type="entry name" value="Acid Proteases"/>
    <property type="match status" value="1"/>
</dbReference>
<evidence type="ECO:0000259" key="8">
    <source>
        <dbReference type="Pfam" id="PF24626"/>
    </source>
</evidence>
<evidence type="ECO:0000256" key="6">
    <source>
        <dbReference type="SAM" id="Coils"/>
    </source>
</evidence>
<dbReference type="SUPFAM" id="SSF56672">
    <property type="entry name" value="DNA/RNA polymerases"/>
    <property type="match status" value="2"/>
</dbReference>
<keyword evidence="4" id="KW-0255">Endonuclease</keyword>
<dbReference type="Proteomes" id="UP001151760">
    <property type="component" value="Unassembled WGS sequence"/>
</dbReference>
<dbReference type="GO" id="GO:0003964">
    <property type="term" value="F:RNA-directed DNA polymerase activity"/>
    <property type="evidence" value="ECO:0007669"/>
    <property type="project" value="UniProtKB-KW"/>
</dbReference>
<dbReference type="InterPro" id="IPR041577">
    <property type="entry name" value="RT_RNaseH_2"/>
</dbReference>
<accession>A0ABQ4ZIB2</accession>